<evidence type="ECO:0000313" key="1">
    <source>
        <dbReference type="EMBL" id="SCL47551.1"/>
    </source>
</evidence>
<name>A0A1C6U101_9ACTN</name>
<dbReference type="Gene3D" id="3.90.1140.10">
    <property type="entry name" value="Cyclic phosphodiesterase"/>
    <property type="match status" value="1"/>
</dbReference>
<dbReference type="AlphaFoldDB" id="A0A1C6U101"/>
<dbReference type="Pfam" id="PF13563">
    <property type="entry name" value="2_5_RNA_ligase2"/>
    <property type="match status" value="1"/>
</dbReference>
<gene>
    <name evidence="1" type="ORF">GA0070617_0616</name>
</gene>
<organism evidence="1 2">
    <name type="scientific">Micromonospora yangpuensis</name>
    <dbReference type="NCBI Taxonomy" id="683228"/>
    <lineage>
        <taxon>Bacteria</taxon>
        <taxon>Bacillati</taxon>
        <taxon>Actinomycetota</taxon>
        <taxon>Actinomycetes</taxon>
        <taxon>Micromonosporales</taxon>
        <taxon>Micromonosporaceae</taxon>
        <taxon>Micromonospora</taxon>
    </lineage>
</organism>
<keyword evidence="2" id="KW-1185">Reference proteome</keyword>
<accession>A0A1C6U101</accession>
<dbReference type="EMBL" id="FMIA01000002">
    <property type="protein sequence ID" value="SCL47551.1"/>
    <property type="molecule type" value="Genomic_DNA"/>
</dbReference>
<sequence>MTDLIKVGVSFPVGGSARSTCVRLSDAVAAEVPVQVRLGAAGNSEPHVTVAMGLLPSSRVAAVEEATRSLLTELGGPFDMTFGPAYRETETGRYILLDVVLPDRAANWRSLIQSRLVDIYAEPSRTSATPHLTISCTEQSGAQLDGIINTAPPIPPATVSTIDIARSGPKGIKLEVLKSIHL</sequence>
<proteinExistence type="predicted"/>
<reference evidence="1 2" key="1">
    <citation type="submission" date="2016-06" db="EMBL/GenBank/DDBJ databases">
        <authorList>
            <person name="Kjaerup R.B."/>
            <person name="Dalgaard T.S."/>
            <person name="Juul-Madsen H.R."/>
        </authorList>
    </citation>
    <scope>NUCLEOTIDE SEQUENCE [LARGE SCALE GENOMIC DNA]</scope>
    <source>
        <strain evidence="1 2">DSM 45577</strain>
    </source>
</reference>
<protein>
    <recommendedName>
        <fullName evidence="3">2'-5' RNA ligase</fullName>
    </recommendedName>
</protein>
<dbReference type="STRING" id="683228.GA0070617_0616"/>
<evidence type="ECO:0008006" key="3">
    <source>
        <dbReference type="Google" id="ProtNLM"/>
    </source>
</evidence>
<evidence type="ECO:0000313" key="2">
    <source>
        <dbReference type="Proteomes" id="UP000198937"/>
    </source>
</evidence>
<dbReference type="RefSeq" id="WP_091433671.1">
    <property type="nucleotide sequence ID" value="NZ_BMMJ01000006.1"/>
</dbReference>
<dbReference type="Proteomes" id="UP000198937">
    <property type="component" value="Unassembled WGS sequence"/>
</dbReference>